<dbReference type="GO" id="GO:0016874">
    <property type="term" value="F:ligase activity"/>
    <property type="evidence" value="ECO:0007669"/>
    <property type="project" value="UniProtKB-KW"/>
</dbReference>
<organism evidence="2 3">
    <name type="scientific">Mycolicibacterium novocastrense</name>
    <name type="common">Mycobacterium novocastrense</name>
    <dbReference type="NCBI Taxonomy" id="59813"/>
    <lineage>
        <taxon>Bacteria</taxon>
        <taxon>Bacillati</taxon>
        <taxon>Actinomycetota</taxon>
        <taxon>Actinomycetes</taxon>
        <taxon>Mycobacteriales</taxon>
        <taxon>Mycobacteriaceae</taxon>
        <taxon>Mycolicibacterium</taxon>
    </lineage>
</organism>
<evidence type="ECO:0000313" key="2">
    <source>
        <dbReference type="EMBL" id="GAT11855.1"/>
    </source>
</evidence>
<feature type="region of interest" description="Disordered" evidence="1">
    <location>
        <begin position="130"/>
        <end position="149"/>
    </location>
</feature>
<accession>A0ABQ0KQE4</accession>
<keyword evidence="2" id="KW-0436">Ligase</keyword>
<comment type="caution">
    <text evidence="2">The sequence shown here is derived from an EMBL/GenBank/DDBJ whole genome shotgun (WGS) entry which is preliminary data.</text>
</comment>
<feature type="compositionally biased region" description="Pro residues" evidence="1">
    <location>
        <begin position="134"/>
        <end position="149"/>
    </location>
</feature>
<gene>
    <name evidence="2" type="ORF">RMCN_4988</name>
</gene>
<evidence type="ECO:0000256" key="1">
    <source>
        <dbReference type="SAM" id="MobiDB-lite"/>
    </source>
</evidence>
<reference evidence="2 3" key="1">
    <citation type="journal article" date="2016" name="Genome Announc.">
        <title>Draft Genome Sequences of Five Rapidly Growing Mycobacterium Species, M. thermoresistibile, M. fortuitum subsp. acetamidolyticum, M. canariasense, M. brisbanense, and M. novocastrense.</title>
        <authorList>
            <person name="Katahira K."/>
            <person name="Ogura Y."/>
            <person name="Gotoh Y."/>
            <person name="Hayashi T."/>
        </authorList>
    </citation>
    <scope>NUCLEOTIDE SEQUENCE [LARGE SCALE GENOMIC DNA]</scope>
    <source>
        <strain evidence="2 3">JCM18114</strain>
    </source>
</reference>
<keyword evidence="3" id="KW-1185">Reference proteome</keyword>
<dbReference type="EMBL" id="BCTA01000078">
    <property type="protein sequence ID" value="GAT11855.1"/>
    <property type="molecule type" value="Genomic_DNA"/>
</dbReference>
<proteinExistence type="predicted"/>
<protein>
    <submittedName>
        <fullName evidence="2">AMP-dependent synthetase and ligase</fullName>
    </submittedName>
</protein>
<dbReference type="Proteomes" id="UP000069773">
    <property type="component" value="Unassembled WGS sequence"/>
</dbReference>
<evidence type="ECO:0000313" key="3">
    <source>
        <dbReference type="Proteomes" id="UP000069773"/>
    </source>
</evidence>
<name>A0ABQ0KQE4_MYCNV</name>
<sequence>MAIPSAKKAGLRWGLSRDNIRAMALIFSALPREGLMRVHSLVPTRTFTAACGSISLAAFAAVGVVAAPVAAAEPGQNCTTSWNTMYNVPIGVRTTCFEPDGSYHVCTSIGTDGRGPGTCWDYPAPPQMVGQPTFNPPVPGMPPPPPPAP</sequence>